<sequence length="1106" mass="120766">MGTKKCQKIKATHDKHQKKSLTSIKNFFQPGPITLALVPSTVTPTPQPSIAKHHDATESTLQSTTAGSQGMTLPVPEFPVSPVAENTATPINFLEKLHHLIAEGFDEPSLDTDELWETVLNQVLKSALGWGKEGDMDTVIRQGKKGLDGLANFVRHYIIKRGVSEGLFEGKSAKQAQLPSSEEIEDIPAPALHMELGQGIDGQAIDVDAFEYEDIIQKEAPAIKASAAQGFYHPKSFTEEEDMQAILFWRLAGNRLAEINHNSTGAPSVSYLRTCSTVPPIVSLPGIPTIEEVRKNAESVLQSVLGVLHERMGGGKNLHAVLMFDEIATEKRIRWDQLTNMFLGICQQHTYKICLEFINEDDMVQLFHAIDKQEVLCAGEAMVAALVSGDCKQETGEEHATVIETVMSGLHSIQDKTKIRIVSLASDGETRPDHIGAIFNPEDQQDVKMAFNMLKDIWTLPRTSDGSNPGFLSAREALWILGKLLYHMVFPYLCVDLSLSEQIEHLSAAAHIAIALYYQIGKDFIPTGLYIDLMIMIKNVVFCVAKMKVNNPNGEFFIILLGTDRLEELFGILRTMVGNDANLDLLQLGNRLSGTTEIANILAKYPHWDHAPQRLKLPALSCDSKELHDRSDHIKPASWRGNDKADNHDANATAMENTLSAANMRIEVEEALGELVPDTPAMVDTPRVVVKTQVLIGGTLISKAHALSRFSKYRTTASSTDCLRRVQAIERYIQNPSISIHNSEKSGPEATTDNTQMLMVSDPITTILSSESKLWLCIGEVNSLKIDGKSVDFVDFDMLAEGTVLVSYQMIGLRPAMANEDTSLKYDWEMYWMPERSFTVPGALIGPVNPALSTTHTDIPWYMFQSSVLVALVASLMQDLSVSQLKSIPKYAPSSDFPYREASGHACFLGDDSTELLSSGTSQCPRCTPTVDLDLSQGQLKCSKKTKKILLVVSEVHRAWIPSSTQMSSNVALQASGADLNPSSDSDSNSGPRGILAWAYDSEAASSDDNGGGVLLLTGDSMIRGVCGGKDNADERSKEAASVDEDSAVHSVDSIRNSAGSEITTMGANIQVAPHPDYDSAIIAHSISLSTETLHTVDCHDAAADI</sequence>
<name>A0A0D2P9U4_HYPSF</name>
<organism evidence="2 3">
    <name type="scientific">Hypholoma sublateritium (strain FD-334 SS-4)</name>
    <dbReference type="NCBI Taxonomy" id="945553"/>
    <lineage>
        <taxon>Eukaryota</taxon>
        <taxon>Fungi</taxon>
        <taxon>Dikarya</taxon>
        <taxon>Basidiomycota</taxon>
        <taxon>Agaricomycotina</taxon>
        <taxon>Agaricomycetes</taxon>
        <taxon>Agaricomycetidae</taxon>
        <taxon>Agaricales</taxon>
        <taxon>Agaricineae</taxon>
        <taxon>Strophariaceae</taxon>
        <taxon>Hypholoma</taxon>
    </lineage>
</organism>
<evidence type="ECO:0000313" key="3">
    <source>
        <dbReference type="Proteomes" id="UP000054270"/>
    </source>
</evidence>
<feature type="region of interest" description="Disordered" evidence="1">
    <location>
        <begin position="41"/>
        <end position="73"/>
    </location>
</feature>
<feature type="compositionally biased region" description="Basic and acidic residues" evidence="1">
    <location>
        <begin position="1031"/>
        <end position="1041"/>
    </location>
</feature>
<protein>
    <submittedName>
        <fullName evidence="2">Uncharacterized protein</fullName>
    </submittedName>
</protein>
<evidence type="ECO:0000256" key="1">
    <source>
        <dbReference type="SAM" id="MobiDB-lite"/>
    </source>
</evidence>
<dbReference type="AlphaFoldDB" id="A0A0D2P9U4"/>
<keyword evidence="3" id="KW-1185">Reference proteome</keyword>
<evidence type="ECO:0000313" key="2">
    <source>
        <dbReference type="EMBL" id="KJA25396.1"/>
    </source>
</evidence>
<dbReference type="EMBL" id="KN817532">
    <property type="protein sequence ID" value="KJA25396.1"/>
    <property type="molecule type" value="Genomic_DNA"/>
</dbReference>
<proteinExistence type="predicted"/>
<feature type="region of interest" description="Disordered" evidence="1">
    <location>
        <begin position="1029"/>
        <end position="1051"/>
    </location>
</feature>
<accession>A0A0D2P9U4</accession>
<gene>
    <name evidence="2" type="ORF">HYPSUDRAFT_53262</name>
</gene>
<reference evidence="3" key="1">
    <citation type="submission" date="2014-04" db="EMBL/GenBank/DDBJ databases">
        <title>Evolutionary Origins and Diversification of the Mycorrhizal Mutualists.</title>
        <authorList>
            <consortium name="DOE Joint Genome Institute"/>
            <consortium name="Mycorrhizal Genomics Consortium"/>
            <person name="Kohler A."/>
            <person name="Kuo A."/>
            <person name="Nagy L.G."/>
            <person name="Floudas D."/>
            <person name="Copeland A."/>
            <person name="Barry K.W."/>
            <person name="Cichocki N."/>
            <person name="Veneault-Fourrey C."/>
            <person name="LaButti K."/>
            <person name="Lindquist E.A."/>
            <person name="Lipzen A."/>
            <person name="Lundell T."/>
            <person name="Morin E."/>
            <person name="Murat C."/>
            <person name="Riley R."/>
            <person name="Ohm R."/>
            <person name="Sun H."/>
            <person name="Tunlid A."/>
            <person name="Henrissat B."/>
            <person name="Grigoriev I.V."/>
            <person name="Hibbett D.S."/>
            <person name="Martin F."/>
        </authorList>
    </citation>
    <scope>NUCLEOTIDE SEQUENCE [LARGE SCALE GENOMIC DNA]</scope>
    <source>
        <strain evidence="3">FD-334 SS-4</strain>
    </source>
</reference>
<feature type="compositionally biased region" description="Polar residues" evidence="1">
    <location>
        <begin position="58"/>
        <end position="71"/>
    </location>
</feature>
<dbReference type="Proteomes" id="UP000054270">
    <property type="component" value="Unassembled WGS sequence"/>
</dbReference>
<dbReference type="OrthoDB" id="3173036at2759"/>